<reference evidence="1 2" key="1">
    <citation type="submission" date="2019-02" db="EMBL/GenBank/DDBJ databases">
        <authorList>
            <person name="Li Y."/>
        </authorList>
    </citation>
    <scope>NUCLEOTIDE SEQUENCE [LARGE SCALE GENOMIC DNA]</scope>
    <source>
        <strain evidence="1 2">30C10-4-7</strain>
    </source>
</reference>
<dbReference type="Proteomes" id="UP000292855">
    <property type="component" value="Unassembled WGS sequence"/>
</dbReference>
<evidence type="ECO:0000313" key="1">
    <source>
        <dbReference type="EMBL" id="RZF58335.1"/>
    </source>
</evidence>
<dbReference type="Gene3D" id="3.30.1120.10">
    <property type="match status" value="1"/>
</dbReference>
<protein>
    <submittedName>
        <fullName evidence="1">Uncharacterized protein</fullName>
    </submittedName>
</protein>
<proteinExistence type="predicted"/>
<name>A0A4Q6XGY2_9SPHI</name>
<gene>
    <name evidence="1" type="ORF">EWE74_17110</name>
</gene>
<dbReference type="AlphaFoldDB" id="A0A4Q6XGY2"/>
<sequence>MCRRGESIKSKTTGVDDPKSRLFTIASTSICKVVYSNQKNVERQNLIHHSSKGIFAIRQGKWKFIDSDGGGGWSNIKEETPGQLYNLEEDIEERVNLYDKYPDIVKELKTNLEQIKEQGYSIIHEKNDHEKKNYRYYH</sequence>
<evidence type="ECO:0000313" key="2">
    <source>
        <dbReference type="Proteomes" id="UP000292855"/>
    </source>
</evidence>
<organism evidence="1 2">
    <name type="scientific">Sphingobacterium corticibacterium</name>
    <dbReference type="NCBI Taxonomy" id="2484746"/>
    <lineage>
        <taxon>Bacteria</taxon>
        <taxon>Pseudomonadati</taxon>
        <taxon>Bacteroidota</taxon>
        <taxon>Sphingobacteriia</taxon>
        <taxon>Sphingobacteriales</taxon>
        <taxon>Sphingobacteriaceae</taxon>
        <taxon>Sphingobacterium</taxon>
    </lineage>
</organism>
<dbReference type="SUPFAM" id="SSF53649">
    <property type="entry name" value="Alkaline phosphatase-like"/>
    <property type="match status" value="1"/>
</dbReference>
<dbReference type="InterPro" id="IPR017850">
    <property type="entry name" value="Alkaline_phosphatase_core_sf"/>
</dbReference>
<accession>A0A4Q6XGY2</accession>
<dbReference type="OrthoDB" id="10000167at2"/>
<dbReference type="EMBL" id="SGIT01000004">
    <property type="protein sequence ID" value="RZF58335.1"/>
    <property type="molecule type" value="Genomic_DNA"/>
</dbReference>
<keyword evidence="2" id="KW-1185">Reference proteome</keyword>
<comment type="caution">
    <text evidence="1">The sequence shown here is derived from an EMBL/GenBank/DDBJ whole genome shotgun (WGS) entry which is preliminary data.</text>
</comment>